<protein>
    <recommendedName>
        <fullName evidence="2">alcohol dehydrogenase</fullName>
        <ecNumber evidence="2">1.1.1.1</ecNumber>
    </recommendedName>
</protein>
<organism evidence="6 7">
    <name type="scientific">Mycobacterium tuberculosis</name>
    <dbReference type="NCBI Taxonomy" id="1773"/>
    <lineage>
        <taxon>Bacteria</taxon>
        <taxon>Bacillati</taxon>
        <taxon>Actinomycetota</taxon>
        <taxon>Actinomycetes</taxon>
        <taxon>Mycobacteriales</taxon>
        <taxon>Mycobacteriaceae</taxon>
        <taxon>Mycobacterium</taxon>
        <taxon>Mycobacterium tuberculosis complex</taxon>
    </lineage>
</organism>
<evidence type="ECO:0000256" key="4">
    <source>
        <dbReference type="ARBA" id="ARBA00022833"/>
    </source>
</evidence>
<dbReference type="EC" id="1.1.1.1" evidence="2"/>
<keyword evidence="4" id="KW-0862">Zinc</keyword>
<evidence type="ECO:0000313" key="6">
    <source>
        <dbReference type="EMBL" id="MBP0685665.1"/>
    </source>
</evidence>
<keyword evidence="3" id="KW-0479">Metal-binding</keyword>
<reference evidence="6 7" key="1">
    <citation type="submission" date="2021-03" db="EMBL/GenBank/DDBJ databases">
        <title>Whole Genome Sequencing of Mycobacterium tuberculosis clinical isolates from Arunachal Pradesh, India.</title>
        <authorList>
            <person name="Singh S."/>
            <person name="Mudliar S.R."/>
            <person name="Kulsum U."/>
            <person name="Rufai S.B."/>
            <person name="Singh P.K."/>
            <person name="Umpo M."/>
            <person name="Nyori M."/>
        </authorList>
    </citation>
    <scope>NUCLEOTIDE SEQUENCE [LARGE SCALE GENOMIC DNA]</scope>
    <source>
        <strain evidence="6 7">OMICS/BPL/0142/20/SP</strain>
    </source>
</reference>
<proteinExistence type="predicted"/>
<name>A0ABD4Q4X5_MYCTX</name>
<feature type="non-terminal residue" evidence="6">
    <location>
        <position position="1"/>
    </location>
</feature>
<gene>
    <name evidence="6" type="ORF">J8J21_21715</name>
</gene>
<feature type="non-terminal residue" evidence="6">
    <location>
        <position position="85"/>
    </location>
</feature>
<dbReference type="GO" id="GO:0046872">
    <property type="term" value="F:metal ion binding"/>
    <property type="evidence" value="ECO:0007669"/>
    <property type="project" value="UniProtKB-KW"/>
</dbReference>
<evidence type="ECO:0000313" key="7">
    <source>
        <dbReference type="Proteomes" id="UP000671119"/>
    </source>
</evidence>
<dbReference type="AlphaFoldDB" id="A0ABD4Q4X5"/>
<keyword evidence="5" id="KW-0560">Oxidoreductase</keyword>
<evidence type="ECO:0000256" key="3">
    <source>
        <dbReference type="ARBA" id="ARBA00022723"/>
    </source>
</evidence>
<evidence type="ECO:0000256" key="5">
    <source>
        <dbReference type="ARBA" id="ARBA00023002"/>
    </source>
</evidence>
<dbReference type="Gene3D" id="3.90.180.10">
    <property type="entry name" value="Medium-chain alcohol dehydrogenases, catalytic domain"/>
    <property type="match status" value="1"/>
</dbReference>
<dbReference type="SUPFAM" id="SSF51735">
    <property type="entry name" value="NAD(P)-binding Rossmann-fold domains"/>
    <property type="match status" value="1"/>
</dbReference>
<evidence type="ECO:0000256" key="1">
    <source>
        <dbReference type="ARBA" id="ARBA00001947"/>
    </source>
</evidence>
<dbReference type="GO" id="GO:0004022">
    <property type="term" value="F:alcohol dehydrogenase (NAD+) activity"/>
    <property type="evidence" value="ECO:0007669"/>
    <property type="project" value="UniProtKB-EC"/>
</dbReference>
<dbReference type="InterPro" id="IPR036291">
    <property type="entry name" value="NAD(P)-bd_dom_sf"/>
</dbReference>
<dbReference type="PANTHER" id="PTHR42940">
    <property type="entry name" value="ALCOHOL DEHYDROGENASE 1-RELATED"/>
    <property type="match status" value="1"/>
</dbReference>
<sequence length="85" mass="8658">FAEYVAIAFADQNLVVLPDGIDFATAASLGCRFATSFRAVVDQARVRGGEWVAVHGCGGVGLSAIMIAAALGAHPIAVDIAADKL</sequence>
<dbReference type="EMBL" id="JAGIZI010000395">
    <property type="protein sequence ID" value="MBP0685665.1"/>
    <property type="molecule type" value="Genomic_DNA"/>
</dbReference>
<comment type="cofactor">
    <cofactor evidence="1">
        <name>Zn(2+)</name>
        <dbReference type="ChEBI" id="CHEBI:29105"/>
    </cofactor>
</comment>
<evidence type="ECO:0000256" key="2">
    <source>
        <dbReference type="ARBA" id="ARBA00013190"/>
    </source>
</evidence>
<comment type="caution">
    <text evidence="6">The sequence shown here is derived from an EMBL/GenBank/DDBJ whole genome shotgun (WGS) entry which is preliminary data.</text>
</comment>
<dbReference type="PANTHER" id="PTHR42940:SF8">
    <property type="entry name" value="VACUOLAR PROTEIN SORTING-ASSOCIATED PROTEIN 11"/>
    <property type="match status" value="1"/>
</dbReference>
<dbReference type="Proteomes" id="UP000671119">
    <property type="component" value="Unassembled WGS sequence"/>
</dbReference>
<accession>A0ABD4Q4X5</accession>